<dbReference type="InterPro" id="IPR001628">
    <property type="entry name" value="Znf_hrmn_rcpt"/>
</dbReference>
<evidence type="ECO:0000313" key="13">
    <source>
        <dbReference type="EMBL" id="NXR45125.1"/>
    </source>
</evidence>
<sequence>RSVRKNHVYSCRFNRQCVIDKDKRNQCRYCRLKKCFRAGMKKEAVQNERDRISIRRSSYEDNGSLSINILTQAEAMAQQYLSLSPVHSADIAMKKIATINDVCESMKQQLLVLVEWAKYIPAFCELPLDDQVKPNGSSCCELQGDSDFAFTGNDFIIPMHCPELEIARVATRILDELVKPLRDIQIDENEYACLKAIIFFDPDCKGLSEPGKVKNMRFQVQVNLEDYINDRQYDSRGRFSDILLLLPPLQSITWQMIEQVQFVKLFGVARIDSLLQEMLLGG</sequence>
<feature type="non-terminal residue" evidence="13">
    <location>
        <position position="282"/>
    </location>
</feature>
<dbReference type="InterPro" id="IPR001723">
    <property type="entry name" value="Nuclear_hrmn_rcpt"/>
</dbReference>
<evidence type="ECO:0000259" key="11">
    <source>
        <dbReference type="PROSITE" id="PS51030"/>
    </source>
</evidence>
<evidence type="ECO:0000313" key="14">
    <source>
        <dbReference type="Proteomes" id="UP000527178"/>
    </source>
</evidence>
<protein>
    <submittedName>
        <fullName evidence="13">HNF4B factor</fullName>
    </submittedName>
</protein>
<dbReference type="GO" id="GO:0005634">
    <property type="term" value="C:nucleus"/>
    <property type="evidence" value="ECO:0007669"/>
    <property type="project" value="UniProtKB-SubCell"/>
</dbReference>
<evidence type="ECO:0000256" key="6">
    <source>
        <dbReference type="ARBA" id="ARBA00023015"/>
    </source>
</evidence>
<evidence type="ECO:0000256" key="2">
    <source>
        <dbReference type="ARBA" id="ARBA00006421"/>
    </source>
</evidence>
<dbReference type="InterPro" id="IPR050274">
    <property type="entry name" value="Nuclear_hormone_rcpt_NR2"/>
</dbReference>
<dbReference type="InterPro" id="IPR000003">
    <property type="entry name" value="Retinoid-X_rcpt/HNF4"/>
</dbReference>
<comment type="subcellular location">
    <subcellularLocation>
        <location evidence="1">Nucleus</location>
    </subcellularLocation>
</comment>
<keyword evidence="7" id="KW-0238">DNA-binding</keyword>
<keyword evidence="4" id="KW-0863">Zinc-finger</keyword>
<evidence type="ECO:0000256" key="5">
    <source>
        <dbReference type="ARBA" id="ARBA00022833"/>
    </source>
</evidence>
<dbReference type="PRINTS" id="PR00545">
    <property type="entry name" value="RETINOIDXR"/>
</dbReference>
<dbReference type="Pfam" id="PF00104">
    <property type="entry name" value="Hormone_recep"/>
    <property type="match status" value="2"/>
</dbReference>
<keyword evidence="6" id="KW-0805">Transcription regulation</keyword>
<dbReference type="InterPro" id="IPR013088">
    <property type="entry name" value="Znf_NHR/GATA"/>
</dbReference>
<dbReference type="InterPro" id="IPR000536">
    <property type="entry name" value="Nucl_hrmn_rcpt_lig-bd"/>
</dbReference>
<dbReference type="Gene3D" id="1.10.565.10">
    <property type="entry name" value="Retinoid X Receptor"/>
    <property type="match status" value="1"/>
</dbReference>
<feature type="domain" description="NR LBD" evidence="12">
    <location>
        <begin position="62"/>
        <end position="282"/>
    </location>
</feature>
<evidence type="ECO:0000256" key="8">
    <source>
        <dbReference type="ARBA" id="ARBA00023163"/>
    </source>
</evidence>
<dbReference type="FunFam" id="1.10.565.10:FF:000026">
    <property type="entry name" value="Hepatocyte nuclear factor 4"/>
    <property type="match status" value="1"/>
</dbReference>
<evidence type="ECO:0000259" key="12">
    <source>
        <dbReference type="PROSITE" id="PS51843"/>
    </source>
</evidence>
<dbReference type="PROSITE" id="PS51843">
    <property type="entry name" value="NR_LBD"/>
    <property type="match status" value="1"/>
</dbReference>
<dbReference type="PRINTS" id="PR00398">
    <property type="entry name" value="STRDHORMONER"/>
</dbReference>
<keyword evidence="9" id="KW-0675">Receptor</keyword>
<keyword evidence="14" id="KW-1185">Reference proteome</keyword>
<dbReference type="SMART" id="SM00399">
    <property type="entry name" value="ZnF_C4"/>
    <property type="match status" value="1"/>
</dbReference>
<accession>A0A7L2LCJ3</accession>
<dbReference type="Pfam" id="PF00105">
    <property type="entry name" value="zf-C4"/>
    <property type="match status" value="1"/>
</dbReference>
<evidence type="ECO:0000256" key="7">
    <source>
        <dbReference type="ARBA" id="ARBA00023125"/>
    </source>
</evidence>
<name>A0A7L2LCJ3_9SYLV</name>
<dbReference type="GO" id="GO:0008270">
    <property type="term" value="F:zinc ion binding"/>
    <property type="evidence" value="ECO:0007669"/>
    <property type="project" value="UniProtKB-KW"/>
</dbReference>
<evidence type="ECO:0000256" key="3">
    <source>
        <dbReference type="ARBA" id="ARBA00022723"/>
    </source>
</evidence>
<comment type="caution">
    <text evidence="13">The sequence shown here is derived from an EMBL/GenBank/DDBJ whole genome shotgun (WGS) entry which is preliminary data.</text>
</comment>
<reference evidence="13 14" key="1">
    <citation type="submission" date="2019-09" db="EMBL/GenBank/DDBJ databases">
        <title>Bird 10,000 Genomes (B10K) Project - Family phase.</title>
        <authorList>
            <person name="Zhang G."/>
        </authorList>
    </citation>
    <scope>NUCLEOTIDE SEQUENCE [LARGE SCALE GENOMIC DNA]</scope>
    <source>
        <strain evidence="13">B10K-DU-002-18</strain>
        <tissue evidence="13">Muscle</tissue>
    </source>
</reference>
<dbReference type="AlphaFoldDB" id="A0A7L2LCJ3"/>
<evidence type="ECO:0000256" key="1">
    <source>
        <dbReference type="ARBA" id="ARBA00004123"/>
    </source>
</evidence>
<dbReference type="SMART" id="SM00430">
    <property type="entry name" value="HOLI"/>
    <property type="match status" value="1"/>
</dbReference>
<keyword evidence="3" id="KW-0479">Metal-binding</keyword>
<dbReference type="EMBL" id="VWYN01003080">
    <property type="protein sequence ID" value="NXR45125.1"/>
    <property type="molecule type" value="Genomic_DNA"/>
</dbReference>
<feature type="domain" description="Nuclear receptor" evidence="11">
    <location>
        <begin position="1"/>
        <end position="47"/>
    </location>
</feature>
<dbReference type="PANTHER" id="PTHR24083">
    <property type="entry name" value="NUCLEAR HORMONE RECEPTOR"/>
    <property type="match status" value="1"/>
</dbReference>
<feature type="non-terminal residue" evidence="13">
    <location>
        <position position="1"/>
    </location>
</feature>
<organism evidence="13 14">
    <name type="scientific">Hippolais icterina</name>
    <name type="common">icterine warbler</name>
    <dbReference type="NCBI Taxonomy" id="68497"/>
    <lineage>
        <taxon>Eukaryota</taxon>
        <taxon>Metazoa</taxon>
        <taxon>Chordata</taxon>
        <taxon>Craniata</taxon>
        <taxon>Vertebrata</taxon>
        <taxon>Euteleostomi</taxon>
        <taxon>Archelosauria</taxon>
        <taxon>Archosauria</taxon>
        <taxon>Dinosauria</taxon>
        <taxon>Saurischia</taxon>
        <taxon>Theropoda</taxon>
        <taxon>Coelurosauria</taxon>
        <taxon>Aves</taxon>
        <taxon>Neognathae</taxon>
        <taxon>Neoaves</taxon>
        <taxon>Telluraves</taxon>
        <taxon>Australaves</taxon>
        <taxon>Passeriformes</taxon>
        <taxon>Sylvioidea</taxon>
        <taxon>Sylviidae</taxon>
        <taxon>Acrocephalinae</taxon>
        <taxon>Hippolais</taxon>
    </lineage>
</organism>
<gene>
    <name evidence="13" type="primary">Hnf4b</name>
    <name evidence="13" type="ORF">HIPICT_R04117</name>
</gene>
<comment type="similarity">
    <text evidence="2">Belongs to the nuclear hormone receptor family. NR2 subfamily.</text>
</comment>
<proteinExistence type="inferred from homology"/>
<dbReference type="CDD" id="cd06931">
    <property type="entry name" value="NR_LBD_HNF4_like"/>
    <property type="match status" value="1"/>
</dbReference>
<dbReference type="SUPFAM" id="SSF57716">
    <property type="entry name" value="Glucocorticoid receptor-like (DNA-binding domain)"/>
    <property type="match status" value="1"/>
</dbReference>
<evidence type="ECO:0000256" key="10">
    <source>
        <dbReference type="ARBA" id="ARBA00023242"/>
    </source>
</evidence>
<dbReference type="GO" id="GO:0000978">
    <property type="term" value="F:RNA polymerase II cis-regulatory region sequence-specific DNA binding"/>
    <property type="evidence" value="ECO:0007669"/>
    <property type="project" value="InterPro"/>
</dbReference>
<dbReference type="InterPro" id="IPR049636">
    <property type="entry name" value="HNF4-like_DBD"/>
</dbReference>
<dbReference type="InterPro" id="IPR035500">
    <property type="entry name" value="NHR-like_dom_sf"/>
</dbReference>
<dbReference type="SUPFAM" id="SSF48508">
    <property type="entry name" value="Nuclear receptor ligand-binding domain"/>
    <property type="match status" value="1"/>
</dbReference>
<evidence type="ECO:0000256" key="9">
    <source>
        <dbReference type="ARBA" id="ARBA00023170"/>
    </source>
</evidence>
<evidence type="ECO:0000256" key="4">
    <source>
        <dbReference type="ARBA" id="ARBA00022771"/>
    </source>
</evidence>
<keyword evidence="8" id="KW-0804">Transcription</keyword>
<dbReference type="Proteomes" id="UP000527178">
    <property type="component" value="Unassembled WGS sequence"/>
</dbReference>
<dbReference type="CDD" id="cd06960">
    <property type="entry name" value="NR_DBD_HNF4A"/>
    <property type="match status" value="1"/>
</dbReference>
<dbReference type="Gene3D" id="3.30.50.10">
    <property type="entry name" value="Erythroid Transcription Factor GATA-1, subunit A"/>
    <property type="match status" value="1"/>
</dbReference>
<dbReference type="GO" id="GO:0003707">
    <property type="term" value="F:nuclear steroid receptor activity"/>
    <property type="evidence" value="ECO:0007669"/>
    <property type="project" value="InterPro"/>
</dbReference>
<dbReference type="PROSITE" id="PS51030">
    <property type="entry name" value="NUCLEAR_REC_DBD_2"/>
    <property type="match status" value="1"/>
</dbReference>
<keyword evidence="5" id="KW-0862">Zinc</keyword>
<dbReference type="InterPro" id="IPR049635">
    <property type="entry name" value="HNF4_LBD"/>
</dbReference>
<keyword evidence="10" id="KW-0539">Nucleus</keyword>